<dbReference type="Proteomes" id="UP000030649">
    <property type="component" value="Unassembled WGS sequence"/>
</dbReference>
<reference evidence="1 2" key="1">
    <citation type="journal article" date="2013" name="PLoS ONE">
        <title>Assembly-driven community genomics of a hypersaline microbial ecosystem.</title>
        <authorList>
            <person name="Podell S."/>
            <person name="Ugalde J.A."/>
            <person name="Narasingarao P."/>
            <person name="Banfield J.F."/>
            <person name="Heidelberg K.B."/>
            <person name="Allen E.E."/>
        </authorList>
    </citation>
    <scope>NUCLEOTIDE SEQUENCE [LARGE SCALE GENOMIC DNA]</scope>
    <source>
        <strain evidence="2">J07HQW1</strain>
    </source>
</reference>
<evidence type="ECO:0000313" key="1">
    <source>
        <dbReference type="EMBL" id="ERG93033.1"/>
    </source>
</evidence>
<accession>U1N923</accession>
<protein>
    <submittedName>
        <fullName evidence="1">Uncharacterized protein</fullName>
    </submittedName>
</protein>
<sequence length="95" mass="10851">MALYLESGIEFFTVDPCGPDNRLVAIRHDRQIANYRLVELLQAFVHQPLVCRPEFLDTIHADTHRCCGTVPRNLRRTVMQTESALMSVNKQPLAT</sequence>
<evidence type="ECO:0000313" key="2">
    <source>
        <dbReference type="Proteomes" id="UP000030649"/>
    </source>
</evidence>
<name>U1N923_9EURY</name>
<dbReference type="AlphaFoldDB" id="U1N923"/>
<dbReference type="EMBL" id="KE356560">
    <property type="protein sequence ID" value="ERG93033.1"/>
    <property type="molecule type" value="Genomic_DNA"/>
</dbReference>
<dbReference type="HOGENOM" id="CLU_2366154_0_0_2"/>
<proteinExistence type="predicted"/>
<organism evidence="1 2">
    <name type="scientific">Haloquadratum walsbyi J07HQW1</name>
    <dbReference type="NCBI Taxonomy" id="1238424"/>
    <lineage>
        <taxon>Archaea</taxon>
        <taxon>Methanobacteriati</taxon>
        <taxon>Methanobacteriota</taxon>
        <taxon>Stenosarchaea group</taxon>
        <taxon>Halobacteria</taxon>
        <taxon>Halobacteriales</taxon>
        <taxon>Haloferacaceae</taxon>
        <taxon>Haloquadratum</taxon>
    </lineage>
</organism>
<gene>
    <name evidence="1" type="ORF">J07HQW1_03086</name>
</gene>